<evidence type="ECO:0000259" key="5">
    <source>
        <dbReference type="PROSITE" id="PS50931"/>
    </source>
</evidence>
<evidence type="ECO:0000256" key="2">
    <source>
        <dbReference type="ARBA" id="ARBA00023015"/>
    </source>
</evidence>
<reference evidence="6 7" key="1">
    <citation type="submission" date="2016-08" db="EMBL/GenBank/DDBJ databases">
        <authorList>
            <person name="Seilhamer J.J."/>
        </authorList>
    </citation>
    <scope>NUCLEOTIDE SEQUENCE [LARGE SCALE GENOMIC DNA]</scope>
    <source>
        <strain evidence="6 7">KCTC 42603</strain>
    </source>
</reference>
<comment type="similarity">
    <text evidence="1">Belongs to the LysR transcriptional regulatory family.</text>
</comment>
<dbReference type="SUPFAM" id="SSF46785">
    <property type="entry name" value="Winged helix' DNA-binding domain"/>
    <property type="match status" value="1"/>
</dbReference>
<evidence type="ECO:0000256" key="3">
    <source>
        <dbReference type="ARBA" id="ARBA00023125"/>
    </source>
</evidence>
<dbReference type="Gene3D" id="3.40.190.10">
    <property type="entry name" value="Periplasmic binding protein-like II"/>
    <property type="match status" value="2"/>
</dbReference>
<evidence type="ECO:0000256" key="1">
    <source>
        <dbReference type="ARBA" id="ARBA00009437"/>
    </source>
</evidence>
<dbReference type="PANTHER" id="PTHR30118">
    <property type="entry name" value="HTH-TYPE TRANSCRIPTIONAL REGULATOR LEUO-RELATED"/>
    <property type="match status" value="1"/>
</dbReference>
<dbReference type="GO" id="GO:0003677">
    <property type="term" value="F:DNA binding"/>
    <property type="evidence" value="ECO:0007669"/>
    <property type="project" value="UniProtKB-KW"/>
</dbReference>
<evidence type="ECO:0000313" key="6">
    <source>
        <dbReference type="EMBL" id="OFC71294.1"/>
    </source>
</evidence>
<keyword evidence="3" id="KW-0238">DNA-binding</keyword>
<proteinExistence type="inferred from homology"/>
<gene>
    <name evidence="6" type="ORF">BFC18_09060</name>
</gene>
<name>A0A1E7ZCW6_9ALTE</name>
<dbReference type="Gene3D" id="1.10.10.10">
    <property type="entry name" value="Winged helix-like DNA-binding domain superfamily/Winged helix DNA-binding domain"/>
    <property type="match status" value="1"/>
</dbReference>
<evidence type="ECO:0000256" key="4">
    <source>
        <dbReference type="ARBA" id="ARBA00023163"/>
    </source>
</evidence>
<comment type="caution">
    <text evidence="6">The sequence shown here is derived from an EMBL/GenBank/DDBJ whole genome shotgun (WGS) entry which is preliminary data.</text>
</comment>
<dbReference type="AlphaFoldDB" id="A0A1E7ZCW6"/>
<keyword evidence="4" id="KW-0804">Transcription</keyword>
<dbReference type="EMBL" id="MDHN01000015">
    <property type="protein sequence ID" value="OFC71294.1"/>
    <property type="molecule type" value="Genomic_DNA"/>
</dbReference>
<dbReference type="InterPro" id="IPR005119">
    <property type="entry name" value="LysR_subst-bd"/>
</dbReference>
<dbReference type="InterPro" id="IPR050389">
    <property type="entry name" value="LysR-type_TF"/>
</dbReference>
<dbReference type="OrthoDB" id="6621790at2"/>
<dbReference type="InterPro" id="IPR037402">
    <property type="entry name" value="YidZ_PBP2"/>
</dbReference>
<dbReference type="InterPro" id="IPR036390">
    <property type="entry name" value="WH_DNA-bd_sf"/>
</dbReference>
<sequence>MNIAGKDFNLLYLFTVLYEERSLQRAATRIRLSQPAMSHKLNKLRAEFDDPLFIRTGRGFTPTPKAHQMAKDVCCLVKSLEQFYLRHEAKELNTRVDHIHIYATDFIEWLLLPSLLDRVHEHTPNVKIICHNTVGQLPQAALEQGECDIAIAGFFRKAPEHFYRQPLARFPFKVVCDKEANQQAVPITAEKYAAARHVVSTMTGDLRSPVDEALESHGLNRQVVSGASGFLNLPDTIVGRTLWLTCLAPIADYATQRHPQLLAQDLPFDVPPIQIEQLWHPRTQEDPLRKWIRQQIKEIFSQYE</sequence>
<dbReference type="PANTHER" id="PTHR30118:SF15">
    <property type="entry name" value="TRANSCRIPTIONAL REGULATORY PROTEIN"/>
    <property type="match status" value="1"/>
</dbReference>
<dbReference type="STRING" id="1656094.BFC18_09060"/>
<dbReference type="RefSeq" id="WP_070124950.1">
    <property type="nucleotide sequence ID" value="NZ_MDHN01000015.1"/>
</dbReference>
<protein>
    <submittedName>
        <fullName evidence="6">LysR family transcriptional regulator</fullName>
    </submittedName>
</protein>
<organism evidence="6 7">
    <name type="scientific">Alteromonas confluentis</name>
    <dbReference type="NCBI Taxonomy" id="1656094"/>
    <lineage>
        <taxon>Bacteria</taxon>
        <taxon>Pseudomonadati</taxon>
        <taxon>Pseudomonadota</taxon>
        <taxon>Gammaproteobacteria</taxon>
        <taxon>Alteromonadales</taxon>
        <taxon>Alteromonadaceae</taxon>
        <taxon>Alteromonas/Salinimonas group</taxon>
        <taxon>Alteromonas</taxon>
    </lineage>
</organism>
<dbReference type="PROSITE" id="PS50931">
    <property type="entry name" value="HTH_LYSR"/>
    <property type="match status" value="1"/>
</dbReference>
<keyword evidence="7" id="KW-1185">Reference proteome</keyword>
<dbReference type="Pfam" id="PF03466">
    <property type="entry name" value="LysR_substrate"/>
    <property type="match status" value="1"/>
</dbReference>
<dbReference type="PRINTS" id="PR00039">
    <property type="entry name" value="HTHLYSR"/>
</dbReference>
<dbReference type="GO" id="GO:0003700">
    <property type="term" value="F:DNA-binding transcription factor activity"/>
    <property type="evidence" value="ECO:0007669"/>
    <property type="project" value="InterPro"/>
</dbReference>
<dbReference type="CDD" id="cd08417">
    <property type="entry name" value="PBP2_Nitroaromatics_like"/>
    <property type="match status" value="1"/>
</dbReference>
<dbReference type="InterPro" id="IPR036388">
    <property type="entry name" value="WH-like_DNA-bd_sf"/>
</dbReference>
<feature type="domain" description="HTH lysR-type" evidence="5">
    <location>
        <begin position="7"/>
        <end position="63"/>
    </location>
</feature>
<dbReference type="Proteomes" id="UP000175691">
    <property type="component" value="Unassembled WGS sequence"/>
</dbReference>
<dbReference type="InterPro" id="IPR000847">
    <property type="entry name" value="LysR_HTH_N"/>
</dbReference>
<evidence type="ECO:0000313" key="7">
    <source>
        <dbReference type="Proteomes" id="UP000175691"/>
    </source>
</evidence>
<dbReference type="SUPFAM" id="SSF53850">
    <property type="entry name" value="Periplasmic binding protein-like II"/>
    <property type="match status" value="1"/>
</dbReference>
<accession>A0A1E7ZCW6</accession>
<keyword evidence="2" id="KW-0805">Transcription regulation</keyword>
<dbReference type="Pfam" id="PF00126">
    <property type="entry name" value="HTH_1"/>
    <property type="match status" value="1"/>
</dbReference>